<dbReference type="EMBL" id="JXXK01000034">
    <property type="protein sequence ID" value="KJF38675.1"/>
    <property type="molecule type" value="Genomic_DNA"/>
</dbReference>
<comment type="caution">
    <text evidence="2">The sequence shown here is derived from an EMBL/GenBank/DDBJ whole genome shotgun (WGS) entry which is preliminary data.</text>
</comment>
<proteinExistence type="predicted"/>
<dbReference type="AlphaFoldDB" id="A0A0D8IVE6"/>
<dbReference type="RefSeq" id="WP_050006380.1">
    <property type="nucleotide sequence ID" value="NZ_JBBNOD010000046.1"/>
</dbReference>
<accession>A0A0D8IVE6</accession>
<dbReference type="PROSITE" id="PS51257">
    <property type="entry name" value="PROKAR_LIPOPROTEIN"/>
    <property type="match status" value="1"/>
</dbReference>
<protein>
    <submittedName>
        <fullName evidence="2">Uncharacterized protein</fullName>
    </submittedName>
</protein>
<evidence type="ECO:0000313" key="2">
    <source>
        <dbReference type="EMBL" id="KJF38675.1"/>
    </source>
</evidence>
<feature type="transmembrane region" description="Helical" evidence="1">
    <location>
        <begin position="252"/>
        <end position="274"/>
    </location>
</feature>
<evidence type="ECO:0000256" key="1">
    <source>
        <dbReference type="SAM" id="Phobius"/>
    </source>
</evidence>
<evidence type="ECO:0000313" key="3">
    <source>
        <dbReference type="Proteomes" id="UP000032483"/>
    </source>
</evidence>
<name>A0A0D8IVE6_9FIRM</name>
<keyword evidence="1" id="KW-0812">Transmembrane</keyword>
<keyword evidence="3" id="KW-1185">Reference proteome</keyword>
<keyword evidence="1" id="KW-0472">Membrane</keyword>
<keyword evidence="1" id="KW-1133">Transmembrane helix</keyword>
<gene>
    <name evidence="2" type="ORF">TQ39_16845</name>
</gene>
<reference evidence="2" key="1">
    <citation type="submission" date="2015-02" db="EMBL/GenBank/DDBJ databases">
        <title>A novel member of the family Ruminococcaceae isolated from human feces.</title>
        <authorList>
            <person name="Shkoporov A.N."/>
            <person name="Chaplin A.V."/>
            <person name="Motuzova O.V."/>
            <person name="Kafarskaia L.I."/>
            <person name="Khokhlova E.V."/>
            <person name="Efimov B.A."/>
        </authorList>
    </citation>
    <scope>NUCLEOTIDE SEQUENCE [LARGE SCALE GENOMIC DNA]</scope>
    <source>
        <strain evidence="2">585-1</strain>
    </source>
</reference>
<sequence>MMKKTNNEGSRANNKWKCLLAFTSLAILAGCVLLNAYILYCKIIPVGNVKPTYDYRIAVFGNDGIYPEEAVNFASSLNDELPNAVIEQIGIKIDCRPQGYNVYCVALDSETFANWYPVPITTQRPYAVLSSFHSIGLGEIENIAVSVKNTAINIVGVNHTEIPFGAMSNVPLPNVPSLLLVTTQKVANELYAQYPVTQQRQISIYYQTEDGKTLTKQMESYSPKEVSGTQIWDCQDYTRNSSWAISTRVKKIIWNSCLIIFTSLLESVILFSAFSLKKNYYSNCPTKTTKEEHNEKQ</sequence>
<dbReference type="Proteomes" id="UP000032483">
    <property type="component" value="Unassembled WGS sequence"/>
</dbReference>
<organism evidence="2 3">
    <name type="scientific">Ruthenibacterium lactatiformans</name>
    <dbReference type="NCBI Taxonomy" id="1550024"/>
    <lineage>
        <taxon>Bacteria</taxon>
        <taxon>Bacillati</taxon>
        <taxon>Bacillota</taxon>
        <taxon>Clostridia</taxon>
        <taxon>Eubacteriales</taxon>
        <taxon>Oscillospiraceae</taxon>
        <taxon>Ruthenibacterium</taxon>
    </lineage>
</organism>